<dbReference type="AlphaFoldDB" id="A0A445I4A1"/>
<keyword evidence="3" id="KW-1185">Reference proteome</keyword>
<sequence>MAKASMLFPCLIVLFLITYATGFVDACNYPCKFPSDCNNLRCLRPDCKKYCLNGCCLCNCRLIPPSGNV</sequence>
<comment type="caution">
    <text evidence="2">The sequence shown here is derived from an EMBL/GenBank/DDBJ whole genome shotgun (WGS) entry which is preliminary data.</text>
</comment>
<accession>A0A445I4A1</accession>
<reference evidence="2 3" key="1">
    <citation type="submission" date="2018-09" db="EMBL/GenBank/DDBJ databases">
        <title>A high-quality reference genome of wild soybean provides a powerful tool to mine soybean genomes.</title>
        <authorList>
            <person name="Xie M."/>
            <person name="Chung C.Y.L."/>
            <person name="Li M.-W."/>
            <person name="Wong F.-L."/>
            <person name="Chan T.-F."/>
            <person name="Lam H.-M."/>
        </authorList>
    </citation>
    <scope>NUCLEOTIDE SEQUENCE [LARGE SCALE GENOMIC DNA]</scope>
    <source>
        <strain evidence="3">cv. W05</strain>
        <tissue evidence="2">Hypocotyl of etiolated seedlings</tissue>
    </source>
</reference>
<organism evidence="2 3">
    <name type="scientific">Glycine soja</name>
    <name type="common">Wild soybean</name>
    <dbReference type="NCBI Taxonomy" id="3848"/>
    <lineage>
        <taxon>Eukaryota</taxon>
        <taxon>Viridiplantae</taxon>
        <taxon>Streptophyta</taxon>
        <taxon>Embryophyta</taxon>
        <taxon>Tracheophyta</taxon>
        <taxon>Spermatophyta</taxon>
        <taxon>Magnoliopsida</taxon>
        <taxon>eudicotyledons</taxon>
        <taxon>Gunneridae</taxon>
        <taxon>Pentapetalae</taxon>
        <taxon>rosids</taxon>
        <taxon>fabids</taxon>
        <taxon>Fabales</taxon>
        <taxon>Fabaceae</taxon>
        <taxon>Papilionoideae</taxon>
        <taxon>50 kb inversion clade</taxon>
        <taxon>NPAAA clade</taxon>
        <taxon>indigoferoid/millettioid clade</taxon>
        <taxon>Phaseoleae</taxon>
        <taxon>Glycine</taxon>
        <taxon>Glycine subgen. Soja</taxon>
    </lineage>
</organism>
<protein>
    <submittedName>
        <fullName evidence="2">Uncharacterized protein</fullName>
    </submittedName>
</protein>
<dbReference type="EMBL" id="QZWG01000011">
    <property type="protein sequence ID" value="RZB80879.1"/>
    <property type="molecule type" value="Genomic_DNA"/>
</dbReference>
<gene>
    <name evidence="2" type="ORF">D0Y65_030562</name>
</gene>
<evidence type="ECO:0000313" key="3">
    <source>
        <dbReference type="Proteomes" id="UP000289340"/>
    </source>
</evidence>
<evidence type="ECO:0000256" key="1">
    <source>
        <dbReference type="SAM" id="SignalP"/>
    </source>
</evidence>
<keyword evidence="1" id="KW-0732">Signal</keyword>
<proteinExistence type="predicted"/>
<evidence type="ECO:0000313" key="2">
    <source>
        <dbReference type="EMBL" id="RZB80879.1"/>
    </source>
</evidence>
<feature type="signal peptide" evidence="1">
    <location>
        <begin position="1"/>
        <end position="22"/>
    </location>
</feature>
<dbReference type="Proteomes" id="UP000289340">
    <property type="component" value="Chromosome 11"/>
</dbReference>
<feature type="chain" id="PRO_5019130110" evidence="1">
    <location>
        <begin position="23"/>
        <end position="69"/>
    </location>
</feature>
<name>A0A445I4A1_GLYSO</name>